<evidence type="ECO:0000313" key="3">
    <source>
        <dbReference type="EMBL" id="KAF5198533.1"/>
    </source>
</evidence>
<accession>A0A7J6WNL7</accession>
<dbReference type="EMBL" id="JABWDY010013143">
    <property type="protein sequence ID" value="KAF5198533.1"/>
    <property type="molecule type" value="Genomic_DNA"/>
</dbReference>
<evidence type="ECO:0000313" key="4">
    <source>
        <dbReference type="Proteomes" id="UP000554482"/>
    </source>
</evidence>
<evidence type="ECO:0000256" key="1">
    <source>
        <dbReference type="SAM" id="MobiDB-lite"/>
    </source>
</evidence>
<keyword evidence="2" id="KW-0812">Transmembrane</keyword>
<feature type="region of interest" description="Disordered" evidence="1">
    <location>
        <begin position="116"/>
        <end position="158"/>
    </location>
</feature>
<dbReference type="Proteomes" id="UP000554482">
    <property type="component" value="Unassembled WGS sequence"/>
</dbReference>
<keyword evidence="2" id="KW-1133">Transmembrane helix</keyword>
<name>A0A7J6WNL7_THATH</name>
<feature type="compositionally biased region" description="Basic and acidic residues" evidence="1">
    <location>
        <begin position="129"/>
        <end position="144"/>
    </location>
</feature>
<keyword evidence="4" id="KW-1185">Reference proteome</keyword>
<keyword evidence="2" id="KW-0472">Membrane</keyword>
<sequence length="158" mass="17470">MATTINNPISSSFLFSTNYNTIRIQTHTRIRSIAINQSTQPSLTSFLSPASNGFEKGKKKRGLEVVTRAGLSSTNLIFAFVMPITLVLVTVFTSIKIADKLDEDFMEELAKNEAIMQGEGMDEGTSTLADEKSAAPTWEQEKSAVPRIRNRPKREAEV</sequence>
<reference evidence="3 4" key="1">
    <citation type="submission" date="2020-06" db="EMBL/GenBank/DDBJ databases">
        <title>Transcriptomic and genomic resources for Thalictrum thalictroides and T. hernandezii: Facilitating candidate gene discovery in an emerging model plant lineage.</title>
        <authorList>
            <person name="Arias T."/>
            <person name="Riano-Pachon D.M."/>
            <person name="Di Stilio V.S."/>
        </authorList>
    </citation>
    <scope>NUCLEOTIDE SEQUENCE [LARGE SCALE GENOMIC DNA]</scope>
    <source>
        <strain evidence="4">cv. WT478/WT964</strain>
        <tissue evidence="3">Leaves</tissue>
    </source>
</reference>
<gene>
    <name evidence="3" type="ORF">FRX31_011875</name>
</gene>
<dbReference type="AlphaFoldDB" id="A0A7J6WNL7"/>
<dbReference type="OrthoDB" id="786736at2759"/>
<proteinExistence type="predicted"/>
<dbReference type="PANTHER" id="PTHR37753:SF1">
    <property type="entry name" value="OS01G0940600 PROTEIN"/>
    <property type="match status" value="1"/>
</dbReference>
<dbReference type="PANTHER" id="PTHR37753">
    <property type="entry name" value="OS01G0940600 PROTEIN"/>
    <property type="match status" value="1"/>
</dbReference>
<protein>
    <submittedName>
        <fullName evidence="3">High chlorophyll fluorescence</fullName>
    </submittedName>
</protein>
<feature type="transmembrane region" description="Helical" evidence="2">
    <location>
        <begin position="76"/>
        <end position="98"/>
    </location>
</feature>
<evidence type="ECO:0000256" key="2">
    <source>
        <dbReference type="SAM" id="Phobius"/>
    </source>
</evidence>
<organism evidence="3 4">
    <name type="scientific">Thalictrum thalictroides</name>
    <name type="common">Rue-anemone</name>
    <name type="synonym">Anemone thalictroides</name>
    <dbReference type="NCBI Taxonomy" id="46969"/>
    <lineage>
        <taxon>Eukaryota</taxon>
        <taxon>Viridiplantae</taxon>
        <taxon>Streptophyta</taxon>
        <taxon>Embryophyta</taxon>
        <taxon>Tracheophyta</taxon>
        <taxon>Spermatophyta</taxon>
        <taxon>Magnoliopsida</taxon>
        <taxon>Ranunculales</taxon>
        <taxon>Ranunculaceae</taxon>
        <taxon>Thalictroideae</taxon>
        <taxon>Thalictrum</taxon>
    </lineage>
</organism>
<comment type="caution">
    <text evidence="3">The sequence shown here is derived from an EMBL/GenBank/DDBJ whole genome shotgun (WGS) entry which is preliminary data.</text>
</comment>